<evidence type="ECO:0000256" key="1">
    <source>
        <dbReference type="ARBA" id="ARBA00002591"/>
    </source>
</evidence>
<dbReference type="PROSITE" id="PS51257">
    <property type="entry name" value="PROKAR_LIPOPROTEIN"/>
    <property type="match status" value="1"/>
</dbReference>
<proteinExistence type="inferred from homology"/>
<dbReference type="NCBIfam" id="NF001305">
    <property type="entry name" value="PRK00249.1-5"/>
    <property type="match status" value="1"/>
</dbReference>
<evidence type="ECO:0000256" key="8">
    <source>
        <dbReference type="SAM" id="SignalP"/>
    </source>
</evidence>
<dbReference type="Pfam" id="PF02107">
    <property type="entry name" value="FlgH"/>
    <property type="match status" value="1"/>
</dbReference>
<evidence type="ECO:0000256" key="2">
    <source>
        <dbReference type="ARBA" id="ARBA00006929"/>
    </source>
</evidence>
<evidence type="ECO:0000256" key="6">
    <source>
        <dbReference type="ARBA" id="ARBA00023237"/>
    </source>
</evidence>
<dbReference type="GO" id="GO:0003774">
    <property type="term" value="F:cytoskeletal motor activity"/>
    <property type="evidence" value="ECO:0007669"/>
    <property type="project" value="InterPro"/>
</dbReference>
<name>A0A2W5BG80_9BACT</name>
<evidence type="ECO:0000256" key="7">
    <source>
        <dbReference type="HAMAP-Rule" id="MF_00415"/>
    </source>
</evidence>
<dbReference type="InterPro" id="IPR000527">
    <property type="entry name" value="Flag_Lring"/>
</dbReference>
<dbReference type="HAMAP" id="MF_00415">
    <property type="entry name" value="FlgH"/>
    <property type="match status" value="1"/>
</dbReference>
<comment type="subcellular location">
    <subcellularLocation>
        <location evidence="7">Cell outer membrane</location>
        <topology evidence="7">Lipid-anchor</topology>
    </subcellularLocation>
    <subcellularLocation>
        <location evidence="7">Bacterial flagellum basal body</location>
    </subcellularLocation>
</comment>
<comment type="caution">
    <text evidence="9">The sequence shown here is derived from an EMBL/GenBank/DDBJ whole genome shotgun (WGS) entry which is preliminary data.</text>
</comment>
<evidence type="ECO:0000313" key="9">
    <source>
        <dbReference type="EMBL" id="PZO82055.1"/>
    </source>
</evidence>
<dbReference type="GO" id="GO:0009279">
    <property type="term" value="C:cell outer membrane"/>
    <property type="evidence" value="ECO:0007669"/>
    <property type="project" value="UniProtKB-SubCell"/>
</dbReference>
<evidence type="ECO:0000313" key="10">
    <source>
        <dbReference type="Proteomes" id="UP000249557"/>
    </source>
</evidence>
<reference evidence="9 10" key="1">
    <citation type="submission" date="2017-08" db="EMBL/GenBank/DDBJ databases">
        <title>Infants hospitalized years apart are colonized by the same room-sourced microbial strains.</title>
        <authorList>
            <person name="Brooks B."/>
            <person name="Olm M.R."/>
            <person name="Firek B.A."/>
            <person name="Baker R."/>
            <person name="Thomas B.C."/>
            <person name="Morowitz M.J."/>
            <person name="Banfield J.F."/>
        </authorList>
    </citation>
    <scope>NUCLEOTIDE SEQUENCE [LARGE SCALE GENOMIC DNA]</scope>
    <source>
        <strain evidence="9">S2_018_000_R2_104</strain>
    </source>
</reference>
<accession>A0A2W5BG80</accession>
<dbReference type="PRINTS" id="PR01008">
    <property type="entry name" value="FLGLRINGFLGH"/>
</dbReference>
<dbReference type="PANTHER" id="PTHR34933">
    <property type="entry name" value="FLAGELLAR L-RING PROTEIN"/>
    <property type="match status" value="1"/>
</dbReference>
<evidence type="ECO:0000256" key="4">
    <source>
        <dbReference type="ARBA" id="ARBA00023136"/>
    </source>
</evidence>
<keyword evidence="7" id="KW-0449">Lipoprotein</keyword>
<feature type="signal peptide" evidence="8">
    <location>
        <begin position="1"/>
        <end position="26"/>
    </location>
</feature>
<feature type="chain" id="PRO_5015883585" description="Flagellar L-ring protein" evidence="8">
    <location>
        <begin position="27"/>
        <end position="253"/>
    </location>
</feature>
<dbReference type="AlphaFoldDB" id="A0A2W5BG80"/>
<dbReference type="GO" id="GO:0009427">
    <property type="term" value="C:bacterial-type flagellum basal body, distal rod, L ring"/>
    <property type="evidence" value="ECO:0007669"/>
    <property type="project" value="InterPro"/>
</dbReference>
<keyword evidence="5 7" id="KW-0975">Bacterial flagellum</keyword>
<comment type="function">
    <text evidence="1 7">Assembles around the rod to form the L-ring and probably protects the motor/basal body from shearing forces during rotation.</text>
</comment>
<evidence type="ECO:0000256" key="5">
    <source>
        <dbReference type="ARBA" id="ARBA00023143"/>
    </source>
</evidence>
<dbReference type="EMBL" id="QFNK01000282">
    <property type="protein sequence ID" value="PZO82055.1"/>
    <property type="molecule type" value="Genomic_DNA"/>
</dbReference>
<comment type="similarity">
    <text evidence="2 7">Belongs to the FlgH family.</text>
</comment>
<organism evidence="9 10">
    <name type="scientific">Micavibrio aeruginosavorus</name>
    <dbReference type="NCBI Taxonomy" id="349221"/>
    <lineage>
        <taxon>Bacteria</taxon>
        <taxon>Pseudomonadati</taxon>
        <taxon>Bdellovibrionota</taxon>
        <taxon>Bdellovibrionia</taxon>
        <taxon>Bdellovibrionales</taxon>
        <taxon>Pseudobdellovibrionaceae</taxon>
        <taxon>Micavibrio</taxon>
    </lineage>
</organism>
<dbReference type="GO" id="GO:0071973">
    <property type="term" value="P:bacterial-type flagellum-dependent cell motility"/>
    <property type="evidence" value="ECO:0007669"/>
    <property type="project" value="InterPro"/>
</dbReference>
<keyword evidence="9" id="KW-0282">Flagellum</keyword>
<comment type="subunit">
    <text evidence="7">The basal body constitutes a major portion of the flagellar organelle and consists of four rings (L,P,S, and M) mounted on a central rod.</text>
</comment>
<keyword evidence="9" id="KW-0966">Cell projection</keyword>
<evidence type="ECO:0000256" key="3">
    <source>
        <dbReference type="ARBA" id="ARBA00022729"/>
    </source>
</evidence>
<gene>
    <name evidence="7" type="primary">flgH</name>
    <name evidence="9" type="ORF">DI626_10460</name>
</gene>
<keyword evidence="9" id="KW-0969">Cilium</keyword>
<protein>
    <recommendedName>
        <fullName evidence="7">Flagellar L-ring protein</fullName>
    </recommendedName>
    <alternativeName>
        <fullName evidence="7">Basal body L-ring protein</fullName>
    </alternativeName>
</protein>
<keyword evidence="6 7" id="KW-0998">Cell outer membrane</keyword>
<dbReference type="Proteomes" id="UP000249557">
    <property type="component" value="Unassembled WGS sequence"/>
</dbReference>
<keyword evidence="3 7" id="KW-0732">Signal</keyword>
<dbReference type="PANTHER" id="PTHR34933:SF1">
    <property type="entry name" value="FLAGELLAR L-RING PROTEIN"/>
    <property type="match status" value="1"/>
</dbReference>
<keyword evidence="4 7" id="KW-0472">Membrane</keyword>
<sequence length="253" mass="27920">MKATFKNTMRIVSLSLLACTSLTACGAGERLAEVGRAPAMTPIENPTTKPDYRAVSMPMPTPKIAHKQQNSLWASDRQAFFEDQRADNVGDILTVTIDIKDKAELDNASERKRQSGESAGLESLLGYETKLSKILPNTVDNANLVGAEADSNFKGEGTIDREEKIRMTLAAIVTQILPNGNMVIEGRQEVRVNFEKRILELAGVVRPQDINIDNTISYEKIAEARVSYGGKGQVTDVQQPRYGQQVYDILFPF</sequence>